<dbReference type="AlphaFoldDB" id="A0AAD1L7Y9"/>
<dbReference type="EMBL" id="AP026384">
    <property type="protein sequence ID" value="BDO00296.1"/>
    <property type="molecule type" value="Genomic_DNA"/>
</dbReference>
<gene>
    <name evidence="2" type="ORF">KAM621c_54000</name>
</gene>
<protein>
    <recommendedName>
        <fullName evidence="1">Integrase catalytic domain-containing protein</fullName>
    </recommendedName>
</protein>
<dbReference type="InterPro" id="IPR012337">
    <property type="entry name" value="RNaseH-like_sf"/>
</dbReference>
<dbReference type="InterPro" id="IPR001584">
    <property type="entry name" value="Integrase_cat-core"/>
</dbReference>
<dbReference type="PANTHER" id="PTHR46889:SF4">
    <property type="entry name" value="TRANSPOSASE INSO FOR INSERTION SEQUENCE ELEMENT IS911B-RELATED"/>
    <property type="match status" value="1"/>
</dbReference>
<evidence type="ECO:0000259" key="1">
    <source>
        <dbReference type="Pfam" id="PF00665"/>
    </source>
</evidence>
<evidence type="ECO:0000313" key="3">
    <source>
        <dbReference type="Proteomes" id="UP001058317"/>
    </source>
</evidence>
<geneLocation type="plasmid" evidence="2 3">
    <name>pKAM621_2</name>
</geneLocation>
<dbReference type="Gene3D" id="3.30.420.10">
    <property type="entry name" value="Ribonuclease H-like superfamily/Ribonuclease H"/>
    <property type="match status" value="1"/>
</dbReference>
<dbReference type="InterPro" id="IPR050900">
    <property type="entry name" value="Transposase_IS3/IS150/IS904"/>
</dbReference>
<name>A0AAD1L7Y9_CITBR</name>
<evidence type="ECO:0000313" key="2">
    <source>
        <dbReference type="EMBL" id="BDO00296.1"/>
    </source>
</evidence>
<sequence length="54" mass="6343">MTKDIVLNALLMAVWRRNPQKQVLVHSDQGSQYTSHEWQSFLKSHGLEQHEPSR</sequence>
<dbReference type="PANTHER" id="PTHR46889">
    <property type="entry name" value="TRANSPOSASE INSF FOR INSERTION SEQUENCE IS3B-RELATED"/>
    <property type="match status" value="1"/>
</dbReference>
<dbReference type="SUPFAM" id="SSF53098">
    <property type="entry name" value="Ribonuclease H-like"/>
    <property type="match status" value="1"/>
</dbReference>
<dbReference type="Proteomes" id="UP001058317">
    <property type="component" value="Plasmid pKAM621_2"/>
</dbReference>
<dbReference type="GO" id="GO:0015074">
    <property type="term" value="P:DNA integration"/>
    <property type="evidence" value="ECO:0007669"/>
    <property type="project" value="InterPro"/>
</dbReference>
<keyword evidence="2" id="KW-0614">Plasmid</keyword>
<feature type="domain" description="Integrase catalytic" evidence="1">
    <location>
        <begin position="1"/>
        <end position="49"/>
    </location>
</feature>
<dbReference type="InterPro" id="IPR036397">
    <property type="entry name" value="RNaseH_sf"/>
</dbReference>
<dbReference type="Pfam" id="PF00665">
    <property type="entry name" value="rve"/>
    <property type="match status" value="1"/>
</dbReference>
<proteinExistence type="predicted"/>
<accession>A0AAD1L7Y9</accession>
<reference evidence="2" key="1">
    <citation type="submission" date="2022-07" db="EMBL/GenBank/DDBJ databases">
        <title>Complete genome sequence of carbapenem-resistant Citrobacter spp. in Japan.</title>
        <authorList>
            <person name="Maehana S."/>
            <person name="Suzuki M."/>
            <person name="Kitasato H."/>
        </authorList>
    </citation>
    <scope>NUCLEOTIDE SEQUENCE</scope>
    <source>
        <strain evidence="2">KAM621</strain>
        <plasmid evidence="2">pKAM621_2</plasmid>
    </source>
</reference>
<dbReference type="GO" id="GO:0003676">
    <property type="term" value="F:nucleic acid binding"/>
    <property type="evidence" value="ECO:0007669"/>
    <property type="project" value="InterPro"/>
</dbReference>
<organism evidence="2 3">
    <name type="scientific">Citrobacter braakii</name>
    <dbReference type="NCBI Taxonomy" id="57706"/>
    <lineage>
        <taxon>Bacteria</taxon>
        <taxon>Pseudomonadati</taxon>
        <taxon>Pseudomonadota</taxon>
        <taxon>Gammaproteobacteria</taxon>
        <taxon>Enterobacterales</taxon>
        <taxon>Enterobacteriaceae</taxon>
        <taxon>Citrobacter</taxon>
        <taxon>Citrobacter freundii complex</taxon>
    </lineage>
</organism>